<dbReference type="GO" id="GO:0008541">
    <property type="term" value="C:proteasome regulatory particle, lid subcomplex"/>
    <property type="evidence" value="ECO:0007669"/>
    <property type="project" value="TreeGrafter"/>
</dbReference>
<dbReference type="GO" id="GO:0042176">
    <property type="term" value="P:regulation of protein catabolic process"/>
    <property type="evidence" value="ECO:0007669"/>
    <property type="project" value="InterPro"/>
</dbReference>
<evidence type="ECO:0000313" key="6">
    <source>
        <dbReference type="EMBL" id="EPY32799.1"/>
    </source>
</evidence>
<dbReference type="Proteomes" id="UP000015354">
    <property type="component" value="Unassembled WGS sequence"/>
</dbReference>
<dbReference type="Gene3D" id="1.25.40.570">
    <property type="match status" value="1"/>
</dbReference>
<organism evidence="7 8">
    <name type="scientific">Strigomonas culicis</name>
    <dbReference type="NCBI Taxonomy" id="28005"/>
    <lineage>
        <taxon>Eukaryota</taxon>
        <taxon>Discoba</taxon>
        <taxon>Euglenozoa</taxon>
        <taxon>Kinetoplastea</taxon>
        <taxon>Metakinetoplastina</taxon>
        <taxon>Trypanosomatida</taxon>
        <taxon>Trypanosomatidae</taxon>
        <taxon>Strigomonadinae</taxon>
        <taxon>Strigomonas</taxon>
    </lineage>
</organism>
<dbReference type="FunFam" id="1.25.40.570:FF:000009">
    <property type="entry name" value="26S proteasome non-ATPase regulatory subunit 3"/>
    <property type="match status" value="1"/>
</dbReference>
<dbReference type="InterPro" id="IPR013586">
    <property type="entry name" value="PSMD3_C"/>
</dbReference>
<evidence type="ECO:0000313" key="7">
    <source>
        <dbReference type="EMBL" id="EPY35898.1"/>
    </source>
</evidence>
<evidence type="ECO:0000256" key="4">
    <source>
        <dbReference type="SAM" id="MobiDB-lite"/>
    </source>
</evidence>
<dbReference type="Pfam" id="PF25573">
    <property type="entry name" value="TPR_PSMD3_N"/>
    <property type="match status" value="1"/>
</dbReference>
<dbReference type="EMBL" id="ATMH01000856">
    <property type="protein sequence ID" value="EPY35898.1"/>
    <property type="molecule type" value="Genomic_DNA"/>
</dbReference>
<protein>
    <recommendedName>
        <fullName evidence="3">26S proteasome regulatory subunit RPN3</fullName>
    </recommendedName>
</protein>
<dbReference type="InterPro" id="IPR050756">
    <property type="entry name" value="CSN3"/>
</dbReference>
<dbReference type="Pfam" id="PF08375">
    <property type="entry name" value="Rpn3_C"/>
    <property type="match status" value="1"/>
</dbReference>
<dbReference type="GO" id="GO:0030234">
    <property type="term" value="F:enzyme regulator activity"/>
    <property type="evidence" value="ECO:0007669"/>
    <property type="project" value="InterPro"/>
</dbReference>
<dbReference type="SMART" id="SM00753">
    <property type="entry name" value="PAM"/>
    <property type="match status" value="1"/>
</dbReference>
<reference evidence="7 8" key="1">
    <citation type="journal article" date="2013" name="PLoS ONE">
        <title>Predicting the Proteins of Angomonas deanei, Strigomonas culicis and Their Respective Endosymbionts Reveals New Aspects of the Trypanosomatidae Family.</title>
        <authorList>
            <person name="Motta M.C."/>
            <person name="Martins A.C."/>
            <person name="de Souza S.S."/>
            <person name="Catta-Preta C.M."/>
            <person name="Silva R."/>
            <person name="Klein C.C."/>
            <person name="de Almeida L.G."/>
            <person name="de Lima Cunha O."/>
            <person name="Ciapina L.P."/>
            <person name="Brocchi M."/>
            <person name="Colabardini A.C."/>
            <person name="de Araujo Lima B."/>
            <person name="Machado C.R."/>
            <person name="de Almeida Soares C.M."/>
            <person name="Probst C.M."/>
            <person name="de Menezes C.B."/>
            <person name="Thompson C.E."/>
            <person name="Bartholomeu D.C."/>
            <person name="Gradia D.F."/>
            <person name="Pavoni D.P."/>
            <person name="Grisard E.C."/>
            <person name="Fantinatti-Garboggini F."/>
            <person name="Marchini F.K."/>
            <person name="Rodrigues-Luiz G.F."/>
            <person name="Wagner G."/>
            <person name="Goldman G.H."/>
            <person name="Fietto J.L."/>
            <person name="Elias M.C."/>
            <person name="Goldman M.H."/>
            <person name="Sagot M.F."/>
            <person name="Pereira M."/>
            <person name="Stoco P.H."/>
            <person name="de Mendonca-Neto R.P."/>
            <person name="Teixeira S.M."/>
            <person name="Maciel T.E."/>
            <person name="de Oliveira Mendes T.A."/>
            <person name="Urmenyi T.P."/>
            <person name="de Souza W."/>
            <person name="Schenkman S."/>
            <person name="de Vasconcelos A.T."/>
        </authorList>
    </citation>
    <scope>NUCLEOTIDE SEQUENCE [LARGE SCALE GENOMIC DNA]</scope>
</reference>
<comment type="similarity">
    <text evidence="1">Belongs to the proteasome subunit S3 family.</text>
</comment>
<comment type="caution">
    <text evidence="7">The sequence shown here is derived from an EMBL/GenBank/DDBJ whole genome shotgun (WGS) entry which is preliminary data.</text>
</comment>
<dbReference type="PROSITE" id="PS50250">
    <property type="entry name" value="PCI"/>
    <property type="match status" value="1"/>
</dbReference>
<keyword evidence="8" id="KW-1185">Reference proteome</keyword>
<evidence type="ECO:0000256" key="2">
    <source>
        <dbReference type="ARBA" id="ARBA00022942"/>
    </source>
</evidence>
<sequence length="330" mass="37702">MPLLVPKPDANVARTSSEHLAELMKLYRALAVRHDDLGAEIVMNDILAFMTNNHQHEQAESFIATCDLKLPHRSNNQAARYYYYVGLTRAFRLEYTEAHQCLQQALRKAPERAFGFRIAATKLSLVVQLLLGEVPPRSEFLVKTMRESLSPYLQLASCVRFGQLGRFMSILQQHKDIFEHDRTYSLIVRVRQHVIKTGLRRICQAYSRIRISDVCVKLSMENPADAEYILSKAIRDGVIDAVIDNEKGELITSDTVDVYTTSEPTAALQRRIQFLNNLHVEAKQAMRYLETDPDVAAERKKMEQAERDELERALEDEGGEFGDVDFEDGL</sequence>
<evidence type="ECO:0000313" key="8">
    <source>
        <dbReference type="Proteomes" id="UP000015354"/>
    </source>
</evidence>
<dbReference type="SMART" id="SM00088">
    <property type="entry name" value="PINT"/>
    <property type="match status" value="1"/>
</dbReference>
<dbReference type="InterPro" id="IPR036390">
    <property type="entry name" value="WH_DNA-bd_sf"/>
</dbReference>
<dbReference type="EMBL" id="ATMH01002638">
    <property type="protein sequence ID" value="EPY32799.1"/>
    <property type="molecule type" value="Genomic_DNA"/>
</dbReference>
<evidence type="ECO:0000256" key="1">
    <source>
        <dbReference type="ARBA" id="ARBA00007912"/>
    </source>
</evidence>
<proteinExistence type="inferred from homology"/>
<accession>S9V4T2</accession>
<dbReference type="SUPFAM" id="SSF46785">
    <property type="entry name" value="Winged helix' DNA-binding domain"/>
    <property type="match status" value="1"/>
</dbReference>
<reference evidence="7" key="2">
    <citation type="submission" date="2013-03" db="EMBL/GenBank/DDBJ databases">
        <authorList>
            <person name="Motta M.C.M."/>
            <person name="Martins A.C.A."/>
            <person name="Preta C.M.C.C."/>
            <person name="Silva R."/>
            <person name="de Souza S.S."/>
            <person name="Klein C.C."/>
            <person name="de Almeida L.G.P."/>
            <person name="Cunha O.L."/>
            <person name="Colabardini A.C."/>
            <person name="Lima B.A."/>
            <person name="Machado C.R."/>
            <person name="Soares C.M.A."/>
            <person name="de Menezes C.B.A."/>
            <person name="Bartolomeu D.C."/>
            <person name="Grisard E.C."/>
            <person name="Fantinatti-Garboggini F."/>
            <person name="Rodrigues-Luiz G.F."/>
            <person name="Wagner G."/>
            <person name="Goldman G.H."/>
            <person name="Fietto J.L.R."/>
            <person name="Ciapina L.P."/>
            <person name="Brocchi M."/>
            <person name="Elias M.C."/>
            <person name="Goldman M.H.S."/>
            <person name="Sagot M.-F."/>
            <person name="Pereira M."/>
            <person name="Stoco P.H."/>
            <person name="Teixeira S.M.R."/>
            <person name="de Mendonca-Neto R.P."/>
            <person name="Maciel T.E.F."/>
            <person name="Mendes T.A.O."/>
            <person name="Urmenyi T.P."/>
            <person name="Teixeira M.M.G."/>
            <person name="de Camargo E.F.P."/>
            <person name="de Sousa W."/>
            <person name="Schenkman S."/>
            <person name="de Vasconcelos A.T.R."/>
        </authorList>
    </citation>
    <scope>NUCLEOTIDE SEQUENCE</scope>
</reference>
<evidence type="ECO:0000256" key="3">
    <source>
        <dbReference type="ARBA" id="ARBA00075103"/>
    </source>
</evidence>
<feature type="compositionally biased region" description="Basic and acidic residues" evidence="4">
    <location>
        <begin position="299"/>
        <end position="315"/>
    </location>
</feature>
<gene>
    <name evidence="7" type="ORF">STCU_00856</name>
    <name evidence="6" type="ORF">STCU_02638</name>
</gene>
<dbReference type="AlphaFoldDB" id="S9V4T2"/>
<dbReference type="PANTHER" id="PTHR10758">
    <property type="entry name" value="26S PROTEASOME NON-ATPASE REGULATORY SUBUNIT 3/COP9 SIGNALOSOME COMPLEX SUBUNIT 3"/>
    <property type="match status" value="1"/>
</dbReference>
<evidence type="ECO:0000259" key="5">
    <source>
        <dbReference type="PROSITE" id="PS50250"/>
    </source>
</evidence>
<feature type="region of interest" description="Disordered" evidence="4">
    <location>
        <begin position="299"/>
        <end position="330"/>
    </location>
</feature>
<dbReference type="OrthoDB" id="1713558at2759"/>
<feature type="domain" description="PCI" evidence="5">
    <location>
        <begin position="79"/>
        <end position="257"/>
    </location>
</feature>
<dbReference type="GO" id="GO:0006511">
    <property type="term" value="P:ubiquitin-dependent protein catabolic process"/>
    <property type="evidence" value="ECO:0007669"/>
    <property type="project" value="TreeGrafter"/>
</dbReference>
<dbReference type="InterPro" id="IPR057985">
    <property type="entry name" value="TPR_PSMD3_N"/>
</dbReference>
<dbReference type="PANTHER" id="PTHR10758:SF2">
    <property type="entry name" value="26S PROTEASOME NON-ATPASE REGULATORY SUBUNIT 3"/>
    <property type="match status" value="1"/>
</dbReference>
<keyword evidence="2 7" id="KW-0647">Proteasome</keyword>
<feature type="compositionally biased region" description="Acidic residues" evidence="4">
    <location>
        <begin position="316"/>
        <end position="330"/>
    </location>
</feature>
<name>S9V4T2_9TRYP</name>
<dbReference type="Pfam" id="PF01399">
    <property type="entry name" value="PCI"/>
    <property type="match status" value="1"/>
</dbReference>
<dbReference type="InterPro" id="IPR000717">
    <property type="entry name" value="PCI_dom"/>
</dbReference>